<feature type="compositionally biased region" description="Basic and acidic residues" evidence="1">
    <location>
        <begin position="1970"/>
        <end position="1988"/>
    </location>
</feature>
<organism evidence="4 5">
    <name type="scientific">Clupea harengus</name>
    <name type="common">Atlantic herring</name>
    <dbReference type="NCBI Taxonomy" id="7950"/>
    <lineage>
        <taxon>Eukaryota</taxon>
        <taxon>Metazoa</taxon>
        <taxon>Chordata</taxon>
        <taxon>Craniata</taxon>
        <taxon>Vertebrata</taxon>
        <taxon>Euteleostomi</taxon>
        <taxon>Actinopterygii</taxon>
        <taxon>Neopterygii</taxon>
        <taxon>Teleostei</taxon>
        <taxon>Clupei</taxon>
        <taxon>Clupeiformes</taxon>
        <taxon>Clupeoidei</taxon>
        <taxon>Clupeidae</taxon>
        <taxon>Clupea</taxon>
    </lineage>
</organism>
<feature type="compositionally biased region" description="Basic and acidic residues" evidence="1">
    <location>
        <begin position="1773"/>
        <end position="1808"/>
    </location>
</feature>
<feature type="region of interest" description="Disordered" evidence="1">
    <location>
        <begin position="3525"/>
        <end position="4221"/>
    </location>
</feature>
<feature type="domain" description="Microtubule-associated protein 1B/S N-terminal" evidence="2">
    <location>
        <begin position="62"/>
        <end position="256"/>
    </location>
</feature>
<feature type="region of interest" description="Disordered" evidence="1">
    <location>
        <begin position="1501"/>
        <end position="1604"/>
    </location>
</feature>
<dbReference type="InterPro" id="IPR057480">
    <property type="entry name" value="MAP1A/B/S-like_MBL"/>
</dbReference>
<feature type="compositionally biased region" description="Basic and acidic residues" evidence="1">
    <location>
        <begin position="2497"/>
        <end position="2508"/>
    </location>
</feature>
<dbReference type="GO" id="GO:0008017">
    <property type="term" value="F:microtubule binding"/>
    <property type="evidence" value="ECO:0007669"/>
    <property type="project" value="InterPro"/>
</dbReference>
<feature type="compositionally biased region" description="Basic and acidic residues" evidence="1">
    <location>
        <begin position="3373"/>
        <end position="3382"/>
    </location>
</feature>
<dbReference type="RefSeq" id="XP_031420907.1">
    <property type="nucleotide sequence ID" value="XM_031565047.1"/>
</dbReference>
<evidence type="ECO:0000256" key="1">
    <source>
        <dbReference type="SAM" id="MobiDB-lite"/>
    </source>
</evidence>
<keyword evidence="4" id="KW-1185">Reference proteome</keyword>
<feature type="compositionally biased region" description="Basic and acidic residues" evidence="1">
    <location>
        <begin position="2466"/>
        <end position="2485"/>
    </location>
</feature>
<feature type="compositionally biased region" description="Low complexity" evidence="1">
    <location>
        <begin position="567"/>
        <end position="577"/>
    </location>
</feature>
<feature type="compositionally biased region" description="Acidic residues" evidence="1">
    <location>
        <begin position="3847"/>
        <end position="3866"/>
    </location>
</feature>
<feature type="compositionally biased region" description="Polar residues" evidence="1">
    <location>
        <begin position="1859"/>
        <end position="1872"/>
    </location>
</feature>
<dbReference type="GO" id="GO:0000226">
    <property type="term" value="P:microtubule cytoskeleton organization"/>
    <property type="evidence" value="ECO:0007669"/>
    <property type="project" value="InterPro"/>
</dbReference>
<dbReference type="Pfam" id="PF25281">
    <property type="entry name" value="MBL_MAP1B"/>
    <property type="match status" value="1"/>
</dbReference>
<feature type="compositionally biased region" description="Basic and acidic residues" evidence="1">
    <location>
        <begin position="2121"/>
        <end position="2138"/>
    </location>
</feature>
<feature type="compositionally biased region" description="Polar residues" evidence="1">
    <location>
        <begin position="1944"/>
        <end position="1968"/>
    </location>
</feature>
<feature type="compositionally biased region" description="Basic and acidic residues" evidence="1">
    <location>
        <begin position="3299"/>
        <end position="3321"/>
    </location>
</feature>
<feature type="compositionally biased region" description="Basic residues" evidence="1">
    <location>
        <begin position="3965"/>
        <end position="3974"/>
    </location>
</feature>
<feature type="compositionally biased region" description="Polar residues" evidence="1">
    <location>
        <begin position="3322"/>
        <end position="3336"/>
    </location>
</feature>
<feature type="compositionally biased region" description="Basic and acidic residues" evidence="1">
    <location>
        <begin position="3948"/>
        <end position="3964"/>
    </location>
</feature>
<feature type="compositionally biased region" description="Basic and acidic residues" evidence="1">
    <location>
        <begin position="2696"/>
        <end position="2710"/>
    </location>
</feature>
<feature type="compositionally biased region" description="Polar residues" evidence="1">
    <location>
        <begin position="3656"/>
        <end position="3671"/>
    </location>
</feature>
<feature type="compositionally biased region" description="Polar residues" evidence="1">
    <location>
        <begin position="3037"/>
        <end position="3048"/>
    </location>
</feature>
<name>A0A6P8FCG6_CLUHA</name>
<feature type="compositionally biased region" description="Basic and acidic residues" evidence="1">
    <location>
        <begin position="644"/>
        <end position="697"/>
    </location>
</feature>
<protein>
    <submittedName>
        <fullName evidence="5">Microtubule-associated protein 1A isoform X1</fullName>
    </submittedName>
</protein>
<feature type="compositionally biased region" description="Low complexity" evidence="1">
    <location>
        <begin position="4006"/>
        <end position="4024"/>
    </location>
</feature>
<feature type="compositionally biased region" description="Basic and acidic residues" evidence="1">
    <location>
        <begin position="2186"/>
        <end position="2203"/>
    </location>
</feature>
<feature type="compositionally biased region" description="Basic and acidic residues" evidence="1">
    <location>
        <begin position="2628"/>
        <end position="2651"/>
    </location>
</feature>
<feature type="compositionally biased region" description="Acidic residues" evidence="1">
    <location>
        <begin position="1504"/>
        <end position="1515"/>
    </location>
</feature>
<feature type="compositionally biased region" description="Basic and acidic residues" evidence="1">
    <location>
        <begin position="1841"/>
        <end position="1858"/>
    </location>
</feature>
<feature type="compositionally biased region" description="Basic and acidic residues" evidence="1">
    <location>
        <begin position="1816"/>
        <end position="1833"/>
    </location>
</feature>
<dbReference type="GO" id="GO:0007409">
    <property type="term" value="P:axonogenesis"/>
    <property type="evidence" value="ECO:0007669"/>
    <property type="project" value="TreeGrafter"/>
</dbReference>
<feature type="region of interest" description="Disordered" evidence="1">
    <location>
        <begin position="3223"/>
        <end position="3382"/>
    </location>
</feature>
<feature type="compositionally biased region" description="Basic and acidic residues" evidence="1">
    <location>
        <begin position="3721"/>
        <end position="3821"/>
    </location>
</feature>
<feature type="compositionally biased region" description="Basic and acidic residues" evidence="1">
    <location>
        <begin position="2283"/>
        <end position="2295"/>
    </location>
</feature>
<feature type="region of interest" description="Disordered" evidence="1">
    <location>
        <begin position="2628"/>
        <end position="2974"/>
    </location>
</feature>
<feature type="compositionally biased region" description="Basic and acidic residues" evidence="1">
    <location>
        <begin position="811"/>
        <end position="821"/>
    </location>
</feature>
<reference evidence="5" key="1">
    <citation type="submission" date="2025-08" db="UniProtKB">
        <authorList>
            <consortium name="RefSeq"/>
        </authorList>
    </citation>
    <scope>IDENTIFICATION</scope>
</reference>
<feature type="region of interest" description="Disordered" evidence="1">
    <location>
        <begin position="3399"/>
        <end position="3429"/>
    </location>
</feature>
<feature type="compositionally biased region" description="Basic and acidic residues" evidence="1">
    <location>
        <begin position="1670"/>
        <end position="1689"/>
    </location>
</feature>
<feature type="compositionally biased region" description="Polar residues" evidence="1">
    <location>
        <begin position="3975"/>
        <end position="3996"/>
    </location>
</feature>
<feature type="compositionally biased region" description="Basic and acidic residues" evidence="1">
    <location>
        <begin position="1285"/>
        <end position="1308"/>
    </location>
</feature>
<dbReference type="Proteomes" id="UP000515152">
    <property type="component" value="Chromosome 3"/>
</dbReference>
<feature type="compositionally biased region" description="Basic and acidic residues" evidence="1">
    <location>
        <begin position="1903"/>
        <end position="1923"/>
    </location>
</feature>
<feature type="compositionally biased region" description="Low complexity" evidence="1">
    <location>
        <begin position="2439"/>
        <end position="2448"/>
    </location>
</feature>
<feature type="compositionally biased region" description="Polar residues" evidence="1">
    <location>
        <begin position="3684"/>
        <end position="3700"/>
    </location>
</feature>
<feature type="compositionally biased region" description="Polar residues" evidence="1">
    <location>
        <begin position="1350"/>
        <end position="1363"/>
    </location>
</feature>
<feature type="region of interest" description="Disordered" evidence="1">
    <location>
        <begin position="2309"/>
        <end position="2335"/>
    </location>
</feature>
<feature type="compositionally biased region" description="Basic and acidic residues" evidence="1">
    <location>
        <begin position="3557"/>
        <end position="3572"/>
    </location>
</feature>
<evidence type="ECO:0000259" key="2">
    <source>
        <dbReference type="Pfam" id="PF23415"/>
    </source>
</evidence>
<feature type="compositionally biased region" description="Polar residues" evidence="1">
    <location>
        <begin position="2652"/>
        <end position="2667"/>
    </location>
</feature>
<feature type="compositionally biased region" description="Basic and acidic residues" evidence="1">
    <location>
        <begin position="3104"/>
        <end position="3142"/>
    </location>
</feature>
<feature type="region of interest" description="Disordered" evidence="1">
    <location>
        <begin position="773"/>
        <end position="933"/>
    </location>
</feature>
<feature type="compositionally biased region" description="Basic and acidic residues" evidence="1">
    <location>
        <begin position="2386"/>
        <end position="2403"/>
    </location>
</feature>
<feature type="compositionally biased region" description="Polar residues" evidence="1">
    <location>
        <begin position="1721"/>
        <end position="1735"/>
    </location>
</feature>
<feature type="compositionally biased region" description="Basic and acidic residues" evidence="1">
    <location>
        <begin position="717"/>
        <end position="735"/>
    </location>
</feature>
<feature type="compositionally biased region" description="Basic and acidic residues" evidence="1">
    <location>
        <begin position="3701"/>
        <end position="3710"/>
    </location>
</feature>
<feature type="compositionally biased region" description="Basic and acidic residues" evidence="1">
    <location>
        <begin position="2515"/>
        <end position="2529"/>
    </location>
</feature>
<feature type="compositionally biased region" description="Basic and acidic residues" evidence="1">
    <location>
        <begin position="1456"/>
        <end position="1478"/>
    </location>
</feature>
<dbReference type="CTD" id="797545"/>
<dbReference type="GO" id="GO:0005875">
    <property type="term" value="C:microtubule associated complex"/>
    <property type="evidence" value="ECO:0007669"/>
    <property type="project" value="TreeGrafter"/>
</dbReference>
<feature type="compositionally biased region" description="Basic and acidic residues" evidence="1">
    <location>
        <begin position="912"/>
        <end position="933"/>
    </location>
</feature>
<feature type="region of interest" description="Disordered" evidence="1">
    <location>
        <begin position="1654"/>
        <end position="1875"/>
    </location>
</feature>
<feature type="compositionally biased region" description="Acidic residues" evidence="1">
    <location>
        <begin position="897"/>
        <end position="911"/>
    </location>
</feature>
<evidence type="ECO:0000259" key="3">
    <source>
        <dbReference type="Pfam" id="PF25281"/>
    </source>
</evidence>
<dbReference type="Pfam" id="PF23415">
    <property type="entry name" value="MAPB1_N"/>
    <property type="match status" value="1"/>
</dbReference>
<feature type="compositionally biased region" description="Polar residues" evidence="1">
    <location>
        <begin position="1925"/>
        <end position="1936"/>
    </location>
</feature>
<feature type="compositionally biased region" description="Basic and acidic residues" evidence="1">
    <location>
        <begin position="2745"/>
        <end position="2756"/>
    </location>
</feature>
<dbReference type="InterPro" id="IPR036866">
    <property type="entry name" value="RibonucZ/Hydroxyglut_hydro"/>
</dbReference>
<feature type="compositionally biased region" description="Basic and acidic residues" evidence="1">
    <location>
        <begin position="3005"/>
        <end position="3027"/>
    </location>
</feature>
<feature type="compositionally biased region" description="Basic and acidic residues" evidence="1">
    <location>
        <begin position="1399"/>
        <end position="1437"/>
    </location>
</feature>
<feature type="region of interest" description="Disordered" evidence="1">
    <location>
        <begin position="3005"/>
        <end position="3209"/>
    </location>
</feature>
<feature type="region of interest" description="Disordered" evidence="1">
    <location>
        <begin position="2341"/>
        <end position="2360"/>
    </location>
</feature>
<dbReference type="GO" id="GO:0045202">
    <property type="term" value="C:synapse"/>
    <property type="evidence" value="ECO:0007669"/>
    <property type="project" value="TreeGrafter"/>
</dbReference>
<feature type="compositionally biased region" description="Pro residues" evidence="1">
    <location>
        <begin position="4081"/>
        <end position="4094"/>
    </location>
</feature>
<feature type="compositionally biased region" description="Basic and acidic residues" evidence="1">
    <location>
        <begin position="773"/>
        <end position="791"/>
    </location>
</feature>
<dbReference type="GO" id="GO:0005874">
    <property type="term" value="C:microtubule"/>
    <property type="evidence" value="ECO:0007669"/>
    <property type="project" value="InterPro"/>
</dbReference>
<feature type="compositionally biased region" description="Basic and acidic residues" evidence="1">
    <location>
        <begin position="3892"/>
        <end position="3902"/>
    </location>
</feature>
<feature type="compositionally biased region" description="Polar residues" evidence="1">
    <location>
        <begin position="2783"/>
        <end position="2803"/>
    </location>
</feature>
<dbReference type="KEGG" id="char:105913356"/>
<dbReference type="GO" id="GO:0030425">
    <property type="term" value="C:dendrite"/>
    <property type="evidence" value="ECO:0007669"/>
    <property type="project" value="TreeGrafter"/>
</dbReference>
<feature type="compositionally biased region" description="Polar residues" evidence="1">
    <location>
        <begin position="3826"/>
        <end position="3838"/>
    </location>
</feature>
<feature type="compositionally biased region" description="Basic and acidic residues" evidence="1">
    <location>
        <begin position="2216"/>
        <end position="2245"/>
    </location>
</feature>
<evidence type="ECO:0000313" key="5">
    <source>
        <dbReference type="RefSeq" id="XP_031420907.1"/>
    </source>
</evidence>
<feature type="compositionally biased region" description="Polar residues" evidence="1">
    <location>
        <begin position="3144"/>
        <end position="3159"/>
    </location>
</feature>
<feature type="compositionally biased region" description="Basic and acidic residues" evidence="1">
    <location>
        <begin position="3354"/>
        <end position="3363"/>
    </location>
</feature>
<dbReference type="GO" id="GO:0005829">
    <property type="term" value="C:cytosol"/>
    <property type="evidence" value="ECO:0007669"/>
    <property type="project" value="TreeGrafter"/>
</dbReference>
<feature type="compositionally biased region" description="Basic and acidic residues" evidence="1">
    <location>
        <begin position="1368"/>
        <end position="1388"/>
    </location>
</feature>
<feature type="compositionally biased region" description="Basic and acidic residues" evidence="1">
    <location>
        <begin position="3406"/>
        <end position="3425"/>
    </location>
</feature>
<feature type="compositionally biased region" description="Basic and acidic residues" evidence="1">
    <location>
        <begin position="2008"/>
        <end position="2071"/>
    </location>
</feature>
<feature type="region of interest" description="Disordered" evidence="1">
    <location>
        <begin position="942"/>
        <end position="961"/>
    </location>
</feature>
<dbReference type="GO" id="GO:0016358">
    <property type="term" value="P:dendrite development"/>
    <property type="evidence" value="ECO:0007669"/>
    <property type="project" value="TreeGrafter"/>
</dbReference>
<feature type="compositionally biased region" description="Basic and acidic residues" evidence="1">
    <location>
        <begin position="2833"/>
        <end position="2865"/>
    </location>
</feature>
<feature type="compositionally biased region" description="Basic and acidic residues" evidence="1">
    <location>
        <begin position="2084"/>
        <end position="2113"/>
    </location>
</feature>
<dbReference type="PANTHER" id="PTHR13843:SF6">
    <property type="entry name" value="MICROTUBULE-ASSOCIATED PROTEIN 1A"/>
    <property type="match status" value="1"/>
</dbReference>
<feature type="compositionally biased region" description="Basic and acidic residues" evidence="1">
    <location>
        <begin position="3609"/>
        <end position="3629"/>
    </location>
</feature>
<feature type="compositionally biased region" description="Basic and acidic residues" evidence="1">
    <location>
        <begin position="1592"/>
        <end position="1604"/>
    </location>
</feature>
<evidence type="ECO:0000313" key="4">
    <source>
        <dbReference type="Proteomes" id="UP000515152"/>
    </source>
</evidence>
<feature type="compositionally biased region" description="Basic and acidic residues" evidence="1">
    <location>
        <begin position="1517"/>
        <end position="1542"/>
    </location>
</feature>
<feature type="compositionally biased region" description="Polar residues" evidence="1">
    <location>
        <begin position="852"/>
        <end position="867"/>
    </location>
</feature>
<dbReference type="GeneID" id="105913356"/>
<feature type="compositionally biased region" description="Basic and acidic residues" evidence="1">
    <location>
        <begin position="2879"/>
        <end position="2908"/>
    </location>
</feature>
<feature type="compositionally biased region" description="Basic and acidic residues" evidence="1">
    <location>
        <begin position="3274"/>
        <end position="3288"/>
    </location>
</feature>
<feature type="compositionally biased region" description="Polar residues" evidence="1">
    <location>
        <begin position="2404"/>
        <end position="2415"/>
    </location>
</feature>
<feature type="region of interest" description="Disordered" evidence="1">
    <location>
        <begin position="542"/>
        <end position="735"/>
    </location>
</feature>
<feature type="compositionally biased region" description="Basic and acidic residues" evidence="1">
    <location>
        <begin position="2253"/>
        <end position="2270"/>
    </location>
</feature>
<feature type="compositionally biased region" description="Acidic residues" evidence="1">
    <location>
        <begin position="868"/>
        <end position="887"/>
    </location>
</feature>
<feature type="compositionally biased region" description="Basic and acidic residues" evidence="1">
    <location>
        <begin position="594"/>
        <end position="636"/>
    </location>
</feature>
<feature type="compositionally biased region" description="Basic and acidic residues" evidence="1">
    <location>
        <begin position="2669"/>
        <end position="2678"/>
    </location>
</feature>
<dbReference type="SUPFAM" id="SSF56281">
    <property type="entry name" value="Metallo-hydrolase/oxidoreductase"/>
    <property type="match status" value="1"/>
</dbReference>
<feature type="compositionally biased region" description="Low complexity" evidence="1">
    <location>
        <begin position="4056"/>
        <end position="4066"/>
    </location>
</feature>
<dbReference type="PANTHER" id="PTHR13843">
    <property type="entry name" value="MICROTUBULE-ASSOCIATED PROTEIN"/>
    <property type="match status" value="1"/>
</dbReference>
<dbReference type="InterPro" id="IPR026074">
    <property type="entry name" value="MAP1"/>
</dbReference>
<dbReference type="OrthoDB" id="5371837at2759"/>
<feature type="compositionally biased region" description="Basic and acidic residues" evidence="1">
    <location>
        <begin position="1745"/>
        <end position="1764"/>
    </location>
</feature>
<feature type="compositionally biased region" description="Polar residues" evidence="1">
    <location>
        <begin position="2341"/>
        <end position="2356"/>
    </location>
</feature>
<feature type="region of interest" description="Disordered" evidence="1">
    <location>
        <begin position="1199"/>
        <end position="1488"/>
    </location>
</feature>
<dbReference type="GO" id="GO:0003779">
    <property type="term" value="F:actin binding"/>
    <property type="evidence" value="ECO:0007669"/>
    <property type="project" value="TreeGrafter"/>
</dbReference>
<feature type="region of interest" description="Disordered" evidence="1">
    <location>
        <begin position="2386"/>
        <end position="2616"/>
    </location>
</feature>
<dbReference type="GO" id="GO:0031114">
    <property type="term" value="P:regulation of microtubule depolymerization"/>
    <property type="evidence" value="ECO:0007669"/>
    <property type="project" value="TreeGrafter"/>
</dbReference>
<feature type="domain" description="Microtubule-associated protein 1A/B/S-like MBL-like" evidence="3">
    <location>
        <begin position="261"/>
        <end position="543"/>
    </location>
</feature>
<feature type="compositionally biased region" description="Acidic residues" evidence="1">
    <location>
        <begin position="1234"/>
        <end position="1246"/>
    </location>
</feature>
<feature type="compositionally biased region" description="Polar residues" evidence="1">
    <location>
        <begin position="1573"/>
        <end position="1591"/>
    </location>
</feature>
<sequence>MEIDLGRASSRRGVAMEISSRGALEAVEEDEDGAQFGSEERFQHLGQRRRLGPPFCQGSYYMLIVIGEIATEHQLKAARQHIERGIRSWDISLGACDLDQQLQLFVTRHSANFSTEVRGQRILQHKSNVLETVVLVNPSGATVASEIQSLVADPAANKLLVLSGQSSDQGDLLLQTGVFSYQSVSRIFSEFEVSGLLGNLPVEQRATLTVFCRGEVGWSSLGQHQNLREVLDYRLNPEPVLPKMEGVTEFTEYISETVDVPSPFDNLEPPTSGGFLKLSRPCCYIFPGGRGDSALFAVNGFNILVDGGSDRKSCFWKLVRHLDRIDSVLLTHIGADNLPGINGLLQRKIAEQEEEQSQGSTNYSDWMKNLISPELGVVFFNVPEKLRTSESNLKVKRSIEEASLTLQHLNKLGIKPEPMFRVVSNTIEPITLFHKMGVGKLDMYVLNPVKDSKEMQFLMQKWAGNSKAKTGIILPNGKEGEISVPYLTSVTALVVWLPANPTDKIVRVLFPGNAPQNKILEGLEKLKHLDFLRYPVATQKDIASGAPPSTVKQTKMRQRTDSKESLKSSPKIQSSSKVSKKDVDGQEDLSVVDTKSESVKDNKTEKQEEKKASDKPSKPSKPKTEGTEKKKLLKEKSLKKHTKDRVSKMDEKKDKEKKEIKKLKKDDAGKKDDKKESKTKGKDTSKPELRKITKPDLKPFTPEVRKTLHKAKVQGKAKADKSKAKVAKDEPKAEVVSEVIQPKAQVNGLEGERSILSTPEDLTKDFEELKEVPAELPEEAKQTEPQSEEKVPLTSVGLEEGIEAPSTLTEEEIHIDTEDIPKPTADVTTPRKGSLHEDVMVSTTEEMEGSTDQEQGQTAAVAQITESDTFEDEGAAIEDEEDDEAEEEVQKVQQDRMEEEEDMGIGEEEDECKWKEVKDGEGADRKHEVEEMEKTEKLKALEAAHEPEHEEDEEGVDVKGPTLAEAEDLDAIADEEVTTEEHVTKEWEYKAATETPGAKEEEDTTYLSNVGGATAGITSTVQGAVAATVAAAENISYIQDETIPGYSETEQTISDEEIHEEAEDRIPHLQYDVGTYDVSVPDQTGSFDAIHGMIEIQATIPDVTAKGYVQEPVLSLYTNIAAPLAEEEHVSSATSITEYDKLSSFPTSIAEDQSIASVITGQTEETGRSSLLLDTVNSIPPLAQADIAQGKEYLHSAGTISPTSSLEDDKCFKSPPSEECPPIALDVKGHGEEHEEEEDDDEDEDQTPNVDIPLAKLQEGYAAPSLFQDSKKDTDKPSVSTSEAVTEKKSDVLPGKEETTLSLSKEETMIESSTKPMSPPHSFSKALLSESSEGEERCFSPDDSTVKMASPTQSGPPSATHSPVHQLPGDERAKSFPVQEHHPQEEPIGKPTTESTEQDIQKVDKPEPEQAGKEPLADDKDKSSVSHKDMLSEKEDTISSTQLPVPGIEASSLDKGLPKDSESEDVYMEKTKFEKSDSEKEESEERDFTVCSKAKIVEEKECTFLDDDYDDDTQEAESSKEMEEKKDKEKEHDKEEKEVAEKDEVELEPQTPVTLAKEVSKSEKIEEKHPDETQLQISSDAAVSSVTIKQEVTSEKDSGLEEKELKVQSVSETVATLKTKSEDKKLDTETPLKDIPLTAVETKVTAEVALETKEEYLSKDLQDTSLSVSEKADVSMGRDQETTEDKKGEVQQLPPQSVCGKMEDTAEVDTESEVTSLKEISPQTKQDSTPETSQPVPEKASIPSKLDEVKDKHLDEPLQKHSEPEPCLSLEQSKPETVDTPPKADIKSEEKKQEVAPKSDMEQKEDTSQQRISLSTEKERTSEKDSGLEEKLSGVDLEMDDIAKPTKTDTKSEEKQLDETTTVLKEVPSTTVSDEKVTSKVIVETKEDHLKEHLQDTSLSVTEKADVSLDRAQETTEGQHIEDQQMPSQSISSKMDVTSEGDTESQVTSLKEISPQTKQDSTPETSQPVPEKESLLSKLDEVADKYLDEPLQQPLHLEPEPCLSLEQSKPETVDTPSKADTKSEEKQLEKTEVAPKPDMGPKEETPQKIESPSTEKEEPTIKDSGLEEKLSGVDTEMGTIAKPTKTETKSEEKQLENTEVASKPDMDHKEETPQKIVSPSTEKEEPTIKDSGLEEKLSGVDTEMGTIAKPTETKSEEKQLEKTEVASKPDMGPKEETPQKTVSPSTEKEEPTIKDSGLEEKLSGVDTEMGTIAKPTKTETKSEEKQLEKTEVASKPDMGPKEETPQKIVSLSTEKEEPTIKDSGLEEKLSGVDTDMGTITKPTKTETKSEEKQLDETTTVLKEIPCVPVPKTELLSEDKEGPQATPPSESDKTDICFKTDQSLSEKQVQPSLSASDKTAVAPEVYLEPTDTCAKDITQLSVQAVSDKTDVLTKPEVVSEEKQAQEITQLVPTKAESSSKTDVDESQELIPKQQIDTVPSVTEVSSKLSLESEKKGLDDTVQESSPEPEKADESSRTSRSETKEDEIQQSQSISESTEDTKKVGLEPLKEIPQTLHTDKQKLDVAPKADSESDQEDMGSETDVTGTAPMASGDIKTEEATPKHGQAEQLSGSGSDFDTKEQVLHLGTDTAGSTLELDSGKKHLGDPEPQALQSLSGAACDLDSEAKVKLDLESKEKDSEVYKQSPEKAEKPSSSDLEYQQDLTESAQSKTETKDKPKLLEEDEIEDIGSSEVTSSKLSDEPVKSDGLDVSKDSYLALFSKEGDTVQPRSSPDKVAVPSPVVSEEEAPTHTDAKEFIKDSASLSPEMAEKKEITSQSLPAEDSSTKTSASDIPSYSPTAVKTTIGSTLLSTDSQSSDEVHSQPESSNFYEVSKASSHDGDKAAVSTSKDKEIPAKEAEREMEVEREVASPGLTPTLSYFQKTDDSNISEERKSSTEIEDNKDTKTSHLESEELGTDSMGFPLDGKGHEVSKYDPYEKPVSKDHERDSAEEDTYPLDDSTFVGGDIDDNRRQSPSELGAACHIDEIAEEEPISFSKVDYHTFSIKETAFAEHEDKEKGQEEEFEREERGETLSLDRGYPQTETADNKTTPVSSSSSSSVTQGIPESLGKEKDSEKEKDTDKSSGKKPVEEGFGSASCTIEESDETEIPTKKPVADVEDQSTKVEKEESAMTKDYASSEKEKEKIELPTTSQRDTEIQSTTTGKEMVEEKVTQKPPCLISTAEKDGLTSQASVAEEDQAAASSFPEHSEQNVDENILASYKCISPTRKSSFGYDEKGAASASGHQRIFAEEEDVYDDQEEDEEEDEEEEEEDETSDVDIEKGAREQSEKECKGASGDSVSPKLSEDDSHKKTPYDLEPKRSHDTESAGTHQQRDTPSSSLLAGGYLSMDQTQSTVEHSYAEGRETGELRPQSTVEHSYVEGRTTGELRLKDTDATTAISVLSDTKQQFSDTDKESKEQKALDISAEKPDSSMSSVYTVTSTTTHSSSSSYSYSSSTSASYSIIHQFAEELETSIHVAGGVPRPDLDSASFEYSSFKEDHSLTIDSPLSCSAAQIKDEYMEVSEKLATVATTAESSPEEIKPFPPVASTEGMKQEQMLSSIKMDKGQSSDSVHKPSTDDLQCSGPSVLAHSDSARPAGAESTGRALFDVSPLQKAEDCSGRQKESSAEKAHTSELEDSTLPCRIGCKRSSVAEDKPGMISFTEQQADTRTSDSLTPDSLAESFPPQPQPAGTSSNGPTEVSSPKDGTSKASKDEAASGTVASTVPTEEKIEKDKQMKGTTDECERKEKVQEKFEDQKEKEACKVEQTEKEQEKDGQVPKELKDTEKLDKRMDTEKQAVKPEEKKEKEDQREGEKEKPDKQGKEEALGIKPSVTSDWQLQQQSAACPGAPPGYEDDDEPEAEEAEEAEEDIVCDIGLSKPPTSPVSVPAVQQAATQEASRRSGEESTRPSDLCMEDMSSYSPSAFKKHRGEISPSFINPSPHPLSSDEGEEDRESEHSKDEDEDEREQHSVKRRSHKQQRHQAPSQQGDSKDGSQPPSSTMASGHAIGLAGEETPPTSLSESLPSQSDSDVPPETEECPSITAEGNLDSDEDAEHLPVDKLSGVASGSGSAGTHPPASPKSSDRTPDPPPAPMKDPLPHPPHPDVCMVDPEVLPNGDSNLKERLVKKDLKPKGLRKTLGKPKSASPGRKGDARGKRSSTPVKQTSKDSSPRASSLIRKDTERSSRLSRMSEGQGSKGDLFNPTKGLVNGVKGNLGSNQQKPSSAVPPGPPIYVDLAYIPNHCSAKNVDQEFFKRIRAAYYVVSGNDPGSGEPSRCVLDALLEGKAQWGNNLQVTLIPTHDTEVTREWYQQTHERQQDLNIMVLASSSTVVMQDESFPACKIEF</sequence>
<accession>A0A6P8FCG6</accession>
<feature type="compositionally biased region" description="Low complexity" evidence="1">
    <location>
        <begin position="2804"/>
        <end position="2814"/>
    </location>
</feature>
<feature type="compositionally biased region" description="Basic and acidic residues" evidence="1">
    <location>
        <begin position="2553"/>
        <end position="2564"/>
    </location>
</feature>
<dbReference type="InterPro" id="IPR056617">
    <property type="entry name" value="MAP1B/S_N"/>
</dbReference>
<feature type="compositionally biased region" description="Basic and acidic residues" evidence="1">
    <location>
        <begin position="1558"/>
        <end position="1572"/>
    </location>
</feature>
<gene>
    <name evidence="5" type="primary">map1ab</name>
</gene>
<feature type="region of interest" description="Disordered" evidence="1">
    <location>
        <begin position="1891"/>
        <end position="2295"/>
    </location>
</feature>
<proteinExistence type="predicted"/>
<feature type="compositionally biased region" description="Basic and acidic residues" evidence="1">
    <location>
        <begin position="3064"/>
        <end position="3086"/>
    </location>
</feature>
<dbReference type="GO" id="GO:0043025">
    <property type="term" value="C:neuronal cell body"/>
    <property type="evidence" value="ECO:0007669"/>
    <property type="project" value="TreeGrafter"/>
</dbReference>
<feature type="compositionally biased region" description="Acidic residues" evidence="1">
    <location>
        <begin position="3246"/>
        <end position="3273"/>
    </location>
</feature>
<feature type="compositionally biased region" description="Basic and acidic residues" evidence="1">
    <location>
        <begin position="2922"/>
        <end position="2944"/>
    </location>
</feature>
<feature type="compositionally biased region" description="Basic and acidic residues" evidence="1">
    <location>
        <begin position="4113"/>
        <end position="4125"/>
    </location>
</feature>
<feature type="compositionally biased region" description="Basic and acidic residues" evidence="1">
    <location>
        <begin position="2151"/>
        <end position="2178"/>
    </location>
</feature>